<sequence length="188" mass="20633">MRDPPEAVAAAHFRSGNPPALTLYTNVRIATGKGAHTALVIDGPERVVFNPAGTWHHPKAPRIDDVHYGFTEPMEAWFVDYHARETYYVRQQKLQVPMATAARALQLAEETGPVMATFCTLRTSQIIAALPGFEDFPRTLFPDVASEAFAQYPGVETRTFHDDSPDDRSDIGGIGGYGYIGQGVRVEG</sequence>
<name>A0A8J6YUD5_9RHOB</name>
<dbReference type="EMBL" id="JACVXA010000046">
    <property type="protein sequence ID" value="MBE3639438.1"/>
    <property type="molecule type" value="Genomic_DNA"/>
</dbReference>
<keyword evidence="2" id="KW-1185">Reference proteome</keyword>
<dbReference type="RefSeq" id="WP_193184115.1">
    <property type="nucleotide sequence ID" value="NZ_JACVXA010000046.1"/>
</dbReference>
<gene>
    <name evidence="1" type="ORF">ICN82_14650</name>
</gene>
<comment type="caution">
    <text evidence="1">The sequence shown here is derived from an EMBL/GenBank/DDBJ whole genome shotgun (WGS) entry which is preliminary data.</text>
</comment>
<proteinExistence type="predicted"/>
<dbReference type="AlphaFoldDB" id="A0A8J6YUD5"/>
<protein>
    <submittedName>
        <fullName evidence="1">Uncharacterized protein</fullName>
    </submittedName>
</protein>
<evidence type="ECO:0000313" key="1">
    <source>
        <dbReference type="EMBL" id="MBE3639438.1"/>
    </source>
</evidence>
<organism evidence="1 2">
    <name type="scientific">Mangrovicoccus algicola</name>
    <dbReference type="NCBI Taxonomy" id="2771008"/>
    <lineage>
        <taxon>Bacteria</taxon>
        <taxon>Pseudomonadati</taxon>
        <taxon>Pseudomonadota</taxon>
        <taxon>Alphaproteobacteria</taxon>
        <taxon>Rhodobacterales</taxon>
        <taxon>Paracoccaceae</taxon>
        <taxon>Mangrovicoccus</taxon>
    </lineage>
</organism>
<accession>A0A8J6YUD5</accession>
<evidence type="ECO:0000313" key="2">
    <source>
        <dbReference type="Proteomes" id="UP000609121"/>
    </source>
</evidence>
<dbReference type="Proteomes" id="UP000609121">
    <property type="component" value="Unassembled WGS sequence"/>
</dbReference>
<reference evidence="1" key="1">
    <citation type="submission" date="2020-09" db="EMBL/GenBank/DDBJ databases">
        <title>A novel bacterium of genus Mangrovicoccus, isolated from South China Sea.</title>
        <authorList>
            <person name="Huang H."/>
            <person name="Mo K."/>
            <person name="Hu Y."/>
        </authorList>
    </citation>
    <scope>NUCLEOTIDE SEQUENCE</scope>
    <source>
        <strain evidence="1">HB182678</strain>
    </source>
</reference>